<comment type="caution">
    <text evidence="9">The sequence shown here is derived from an EMBL/GenBank/DDBJ whole genome shotgun (WGS) entry which is preliminary data.</text>
</comment>
<organism evidence="9 10">
    <name type="scientific">Durusdinium trenchii</name>
    <dbReference type="NCBI Taxonomy" id="1381693"/>
    <lineage>
        <taxon>Eukaryota</taxon>
        <taxon>Sar</taxon>
        <taxon>Alveolata</taxon>
        <taxon>Dinophyceae</taxon>
        <taxon>Suessiales</taxon>
        <taxon>Symbiodiniaceae</taxon>
        <taxon>Durusdinium</taxon>
    </lineage>
</organism>
<feature type="compositionally biased region" description="Pro residues" evidence="7">
    <location>
        <begin position="1123"/>
        <end position="1136"/>
    </location>
</feature>
<feature type="transmembrane region" description="Helical" evidence="8">
    <location>
        <begin position="1652"/>
        <end position="1671"/>
    </location>
</feature>
<evidence type="ECO:0000313" key="10">
    <source>
        <dbReference type="Proteomes" id="UP001642484"/>
    </source>
</evidence>
<dbReference type="InterPro" id="IPR045018">
    <property type="entry name" value="Azg-like"/>
</dbReference>
<protein>
    <submittedName>
        <fullName evidence="9">Uncharacterized protein</fullName>
    </submittedName>
</protein>
<evidence type="ECO:0000256" key="8">
    <source>
        <dbReference type="SAM" id="Phobius"/>
    </source>
</evidence>
<sequence>CAMLESKPQKTAALLARGGFGWWPVGPTGGRCMTSSMNIPLASSGALEPSPDSCSASSPGRLPNRVITQSPAVGFRTMLGGGCPVAITIARNAKSMCDLQAMASARVRSPPPLTHLQGSPRASPVNQRGRVEMVNLSATTGPGISTPQQIPAGRGAVPSEARMVLKAPFQAGPSMQLGVPNRVPPPSVRRTFNTTHTAVVPTVHRSSSADRRCFVQQLPCAGVIGSRQVSGTSEGTEVPLATARTARRMSPIRTACKASAAAPVRLQPASLLSKVPLVSSLALNGRREETDEVILQQVTKLQNSLMQQIESTKQQIQRQTAHGAKQVNGHLNPQAVAALSLHGAPVARPVAGTVPALPRSAAAPPARPVAPGAGSLTLPPKPERVERVERVEVLSRSVKLTLPVKEEMEGSQGAQNGALAAVHAALRRAAVDAAPHPLAAPTRAISAAARASCWTVALGLVELLRAVHLRADAYVFGAALSATERAAQWSWAVSLLAGLGEINEVLLNSAVSACEKGGRWAACLRLLRGARELRSVGGTVVGQSAAMAAVAPREAEWPRAFLILEQLFGESLRPDVIAFNSAFRACAFADAAHVQRLLRLMRQNAAEPDVVTSNTLISSYSRQLAWEESLAGVVQGRGNYPVFSSIACNAALSSLGFESNWPTSLALLEDVQMKGKADVVSFGAAMTALARASQSRLSLKLLDSLDDDLTNEQIYSAAISSCEGESCWKSVDLLKQARHRQVRLDVTVYGAACNVCEKGNFWESAMALLPGARAADLSCSTVLANAAVSSCAKSHVWPQAMQLLQGVDAWSVELDSTSYNSGLSSLVRTWPLALELLAAARRVPSHIGPSTETTDSSGLNAAATALGEGHRWRFAALLLAPALGIETDGISVNVALEALAKAASWERSLVLSSAISGVDLELDELGRASLITACTWRSQWAAALRGITVSTEVTSVEAPVVTALLAALVAQRAGHAVGLELMRRLRGRGVRAGAAAARIQRAWKKRKSSRPEVRPEEALPPPVKRLAPQHWAASRIQRAWKISRWRRVFIVDCKRDLGWLGSLDWLQRHNMLYGTELAETEDLEWWYHQQSGAPLDYEVDPWGCRKLREHLNRMWFGGEEPPPEPPARPAPGPAGPAPRAAATNPAVPVARPRASLGGYSGAGRVVPTLRLGQARSLAAPVAVPRPVGTAISPRVEGRQLLSASAATLHRCASPTLIRTHRPGLSAAAPVHVGEAQERKRSVGVPRSGQKPTTLEFLGLAGNFGHLNLKDPFDVKKRGSSYATEVRAGITTFLAMAYILPVNSGMLSLVIPDKREQLVCATAIAAFCGCWLMGILSNYPFMLAPGMGTNAFFTFTICLGRGLPYQAAFAAVFMAGCIFILLSITGLRTLMIRLFPEGIKESIGAGVGLFLCFIAFQSSEGMGLSVADPATLVTLNSLSLNNYDAYKLWLSLAVLGLTATLFAAKVPGAPLIGIIFGTAVCWIEGFARGREHSVFGYPFGIKGNHTDKDFHIYVPSSLVAQPSLEGLSGALWDGFGAAVHADTAATFWTAVGTFCYTDLLDSSGTFFAVAKVAGLTDRRGNLPLARQNMAYLADALAALLGSMLGVSTVATFAESTAGVADGAKTGLASLVTGLCFLLAIPIAPVVSAVPPLASGPILCLLGALMCSSVRGIDWDDFQESMPAFVAMVTMPYTFSIGYGIIGGLVLWIAIQVLLIPVRLSRKEDPWVRFRALWAGVFVEGDDEPSLSEMDTDVGSSSDSLATQAPNRKLLGFKAEGTRRSPGAWGAFGVPAVDVPANVARPSTMVSQVPPPVPAPARMACFAPPLRRGSLQSSPRLGVQSLAAVGLAQG</sequence>
<dbReference type="Pfam" id="PF00860">
    <property type="entry name" value="Xan_ur_permease"/>
    <property type="match status" value="1"/>
</dbReference>
<reference evidence="9 10" key="1">
    <citation type="submission" date="2024-02" db="EMBL/GenBank/DDBJ databases">
        <authorList>
            <person name="Chen Y."/>
            <person name="Shah S."/>
            <person name="Dougan E. K."/>
            <person name="Thang M."/>
            <person name="Chan C."/>
        </authorList>
    </citation>
    <scope>NUCLEOTIDE SEQUENCE [LARGE SCALE GENOMIC DNA]</scope>
</reference>
<dbReference type="InterPro" id="IPR006043">
    <property type="entry name" value="NCS2"/>
</dbReference>
<evidence type="ECO:0000256" key="3">
    <source>
        <dbReference type="ARBA" id="ARBA00022448"/>
    </source>
</evidence>
<comment type="subcellular location">
    <subcellularLocation>
        <location evidence="1">Endomembrane system</location>
        <topology evidence="1">Multi-pass membrane protein</topology>
    </subcellularLocation>
</comment>
<evidence type="ECO:0000256" key="4">
    <source>
        <dbReference type="ARBA" id="ARBA00022692"/>
    </source>
</evidence>
<dbReference type="EMBL" id="CAXAMN010017224">
    <property type="protein sequence ID" value="CAK9050062.1"/>
    <property type="molecule type" value="Genomic_DNA"/>
</dbReference>
<dbReference type="PANTHER" id="PTHR43337:SF1">
    <property type="entry name" value="XANTHINE_URACIL PERMEASE C887.17-RELATED"/>
    <property type="match status" value="1"/>
</dbReference>
<evidence type="ECO:0000256" key="5">
    <source>
        <dbReference type="ARBA" id="ARBA00022989"/>
    </source>
</evidence>
<keyword evidence="3" id="KW-0813">Transport</keyword>
<accession>A0ABP0MH05</accession>
<feature type="transmembrane region" description="Helical" evidence="8">
    <location>
        <begin position="1287"/>
        <end position="1310"/>
    </location>
</feature>
<feature type="region of interest" description="Disordered" evidence="7">
    <location>
        <begin position="43"/>
        <end position="62"/>
    </location>
</feature>
<feature type="non-terminal residue" evidence="9">
    <location>
        <position position="1"/>
    </location>
</feature>
<feature type="compositionally biased region" description="Low complexity" evidence="7">
    <location>
        <begin position="1137"/>
        <end position="1153"/>
    </location>
</feature>
<feature type="transmembrane region" description="Helical" evidence="8">
    <location>
        <begin position="1624"/>
        <end position="1645"/>
    </location>
</feature>
<dbReference type="Gene3D" id="1.25.40.10">
    <property type="entry name" value="Tetratricopeptide repeat domain"/>
    <property type="match status" value="3"/>
</dbReference>
<feature type="transmembrane region" description="Helical" evidence="8">
    <location>
        <begin position="1588"/>
        <end position="1612"/>
    </location>
</feature>
<keyword evidence="5 8" id="KW-1133">Transmembrane helix</keyword>
<dbReference type="PANTHER" id="PTHR43337">
    <property type="entry name" value="XANTHINE/URACIL PERMEASE C887.17-RELATED"/>
    <property type="match status" value="1"/>
</dbReference>
<dbReference type="Proteomes" id="UP001642484">
    <property type="component" value="Unassembled WGS sequence"/>
</dbReference>
<feature type="transmembrane region" description="Helical" evidence="8">
    <location>
        <begin position="1445"/>
        <end position="1463"/>
    </location>
</feature>
<keyword evidence="6 8" id="KW-0472">Membrane</keyword>
<feature type="transmembrane region" description="Helical" evidence="8">
    <location>
        <begin position="1362"/>
        <end position="1381"/>
    </location>
</feature>
<evidence type="ECO:0000256" key="6">
    <source>
        <dbReference type="ARBA" id="ARBA00023136"/>
    </source>
</evidence>
<proteinExistence type="inferred from homology"/>
<feature type="region of interest" description="Disordered" evidence="7">
    <location>
        <begin position="358"/>
        <end position="382"/>
    </location>
</feature>
<keyword evidence="4 8" id="KW-0812">Transmembrane</keyword>
<feature type="region of interest" description="Disordered" evidence="7">
    <location>
        <begin position="1116"/>
        <end position="1153"/>
    </location>
</feature>
<feature type="transmembrane region" description="Helical" evidence="8">
    <location>
        <begin position="1317"/>
        <end position="1342"/>
    </location>
</feature>
<comment type="similarity">
    <text evidence="2">Belongs to the nucleobase:cation symporter-2 (NCS2) (TC 2.A.40) family. Azg-like subfamily.</text>
</comment>
<evidence type="ECO:0000256" key="2">
    <source>
        <dbReference type="ARBA" id="ARBA00005697"/>
    </source>
</evidence>
<evidence type="ECO:0000313" key="9">
    <source>
        <dbReference type="EMBL" id="CAK9050062.1"/>
    </source>
</evidence>
<feature type="transmembrane region" description="Helical" evidence="8">
    <location>
        <begin position="1402"/>
        <end position="1425"/>
    </location>
</feature>
<keyword evidence="10" id="KW-1185">Reference proteome</keyword>
<gene>
    <name evidence="9" type="ORF">CCMP2556_LOCUS25558</name>
</gene>
<feature type="compositionally biased region" description="Low complexity" evidence="7">
    <location>
        <begin position="358"/>
        <end position="375"/>
    </location>
</feature>
<name>A0ABP0MH05_9DINO</name>
<evidence type="ECO:0000256" key="1">
    <source>
        <dbReference type="ARBA" id="ARBA00004127"/>
    </source>
</evidence>
<dbReference type="InterPro" id="IPR011990">
    <property type="entry name" value="TPR-like_helical_dom_sf"/>
</dbReference>
<feature type="transmembrane region" description="Helical" evidence="8">
    <location>
        <begin position="1691"/>
        <end position="1714"/>
    </location>
</feature>
<evidence type="ECO:0000256" key="7">
    <source>
        <dbReference type="SAM" id="MobiDB-lite"/>
    </source>
</evidence>